<dbReference type="Proteomes" id="UP000294739">
    <property type="component" value="Unassembled WGS sequence"/>
</dbReference>
<dbReference type="OrthoDB" id="5193513at2"/>
<organism evidence="4 5">
    <name type="scientific">Jiangella asiatica</name>
    <dbReference type="NCBI Taxonomy" id="2530372"/>
    <lineage>
        <taxon>Bacteria</taxon>
        <taxon>Bacillati</taxon>
        <taxon>Actinomycetota</taxon>
        <taxon>Actinomycetes</taxon>
        <taxon>Jiangellales</taxon>
        <taxon>Jiangellaceae</taxon>
        <taxon>Jiangella</taxon>
    </lineage>
</organism>
<dbReference type="GO" id="GO:0016747">
    <property type="term" value="F:acyltransferase activity, transferring groups other than amino-acyl groups"/>
    <property type="evidence" value="ECO:0007669"/>
    <property type="project" value="InterPro"/>
</dbReference>
<comment type="caution">
    <text evidence="4">The sequence shown here is derived from an EMBL/GenBank/DDBJ whole genome shotgun (WGS) entry which is preliminary data.</text>
</comment>
<evidence type="ECO:0000256" key="2">
    <source>
        <dbReference type="ARBA" id="ARBA00023315"/>
    </source>
</evidence>
<dbReference type="InterPro" id="IPR000182">
    <property type="entry name" value="GNAT_dom"/>
</dbReference>
<dbReference type="Gene3D" id="3.40.630.30">
    <property type="match status" value="1"/>
</dbReference>
<keyword evidence="5" id="KW-1185">Reference proteome</keyword>
<dbReference type="InterPro" id="IPR016181">
    <property type="entry name" value="Acyl_CoA_acyltransferase"/>
</dbReference>
<proteinExistence type="predicted"/>
<evidence type="ECO:0000313" key="4">
    <source>
        <dbReference type="EMBL" id="TDD94527.1"/>
    </source>
</evidence>
<dbReference type="EMBL" id="SMKZ01000107">
    <property type="protein sequence ID" value="TDD94527.1"/>
    <property type="molecule type" value="Genomic_DNA"/>
</dbReference>
<accession>A0A4V2YYU2</accession>
<keyword evidence="2" id="KW-0012">Acyltransferase</keyword>
<dbReference type="Pfam" id="PF00583">
    <property type="entry name" value="Acetyltransf_1"/>
    <property type="match status" value="1"/>
</dbReference>
<feature type="domain" description="N-acetyltransferase" evidence="3">
    <location>
        <begin position="7"/>
        <end position="165"/>
    </location>
</feature>
<dbReference type="AlphaFoldDB" id="A0A4V2YYU2"/>
<protein>
    <submittedName>
        <fullName evidence="4">GNAT family N-acetyltransferase</fullName>
    </submittedName>
</protein>
<dbReference type="RefSeq" id="WP_131902239.1">
    <property type="nucleotide sequence ID" value="NZ_SMKZ01000107.1"/>
</dbReference>
<sequence length="165" mass="17728">MSEDAAVTIRPARLPGEAEDLARVYLSSAEHHAGLDPDRYRIPMASAVATWFRGHADGRRRSVLVAEADDRIVGLVSITRLAPPTAASMLADVPTASVDVAVDPGYRRRGIGRRLLGAAEERARELGAVRIQLDAHAANDGALRLYADLGYRTFGVLLSKDVDAT</sequence>
<dbReference type="PROSITE" id="PS51186">
    <property type="entry name" value="GNAT"/>
    <property type="match status" value="1"/>
</dbReference>
<reference evidence="4 5" key="1">
    <citation type="submission" date="2019-03" db="EMBL/GenBank/DDBJ databases">
        <title>Draft genome sequences of novel Actinobacteria.</title>
        <authorList>
            <person name="Sahin N."/>
            <person name="Ay H."/>
            <person name="Saygin H."/>
        </authorList>
    </citation>
    <scope>NUCLEOTIDE SEQUENCE [LARGE SCALE GENOMIC DNA]</scope>
    <source>
        <strain evidence="4 5">5K138</strain>
    </source>
</reference>
<evidence type="ECO:0000313" key="5">
    <source>
        <dbReference type="Proteomes" id="UP000294739"/>
    </source>
</evidence>
<evidence type="ECO:0000256" key="1">
    <source>
        <dbReference type="ARBA" id="ARBA00022679"/>
    </source>
</evidence>
<dbReference type="SUPFAM" id="SSF55729">
    <property type="entry name" value="Acyl-CoA N-acyltransferases (Nat)"/>
    <property type="match status" value="1"/>
</dbReference>
<dbReference type="PANTHER" id="PTHR43877">
    <property type="entry name" value="AMINOALKYLPHOSPHONATE N-ACETYLTRANSFERASE-RELATED-RELATED"/>
    <property type="match status" value="1"/>
</dbReference>
<gene>
    <name evidence="4" type="ORF">E1269_31810</name>
</gene>
<dbReference type="InterPro" id="IPR050832">
    <property type="entry name" value="Bact_Acetyltransf"/>
</dbReference>
<keyword evidence="1 4" id="KW-0808">Transferase</keyword>
<evidence type="ECO:0000259" key="3">
    <source>
        <dbReference type="PROSITE" id="PS51186"/>
    </source>
</evidence>
<dbReference type="InParanoid" id="A0A4V2YYU2"/>
<name>A0A4V2YYU2_9ACTN</name>